<feature type="compositionally biased region" description="Low complexity" evidence="1">
    <location>
        <begin position="143"/>
        <end position="175"/>
    </location>
</feature>
<dbReference type="OrthoDB" id="3898724at2759"/>
<sequence length="299" mass="32776">MANDGKSPAELPPTRPYNSPSFRRDSRARSNSSRASASSPRLESPRTLCPKDGDAFCYKPCHLPAWYLSDKLWNALPQQFRAVVTDMQHAGAAVSTGFERVQILGREAKKSSTDSAVVEDSALSTIDMLPIIPRTLPKLRTDSVSSSQPDSSNRSQVQSLSPSSSFGPSSPPHMSTSDGPSPVSPMCLTPLDAPTNKPLDGLKRERSFSTPLEPTDAYYATELSQLRTEAMPRLRHKIRKVESDWADVKRTHVLDKEQTNSMENWLAHKKVDTLEVDEASKTLADAIGLTPNGMGWTAP</sequence>
<dbReference type="GeneID" id="54289306"/>
<evidence type="ECO:0000313" key="3">
    <source>
        <dbReference type="Proteomes" id="UP000799778"/>
    </source>
</evidence>
<feature type="region of interest" description="Disordered" evidence="1">
    <location>
        <begin position="1"/>
        <end position="46"/>
    </location>
</feature>
<evidence type="ECO:0000313" key="2">
    <source>
        <dbReference type="EMBL" id="KAF2015388.1"/>
    </source>
</evidence>
<proteinExistence type="predicted"/>
<gene>
    <name evidence="2" type="ORF">BU24DRAFT_461637</name>
</gene>
<reference evidence="2" key="1">
    <citation type="journal article" date="2020" name="Stud. Mycol.">
        <title>101 Dothideomycetes genomes: a test case for predicting lifestyles and emergence of pathogens.</title>
        <authorList>
            <person name="Haridas S."/>
            <person name="Albert R."/>
            <person name="Binder M."/>
            <person name="Bloem J."/>
            <person name="Labutti K."/>
            <person name="Salamov A."/>
            <person name="Andreopoulos B."/>
            <person name="Baker S."/>
            <person name="Barry K."/>
            <person name="Bills G."/>
            <person name="Bluhm B."/>
            <person name="Cannon C."/>
            <person name="Castanera R."/>
            <person name="Culley D."/>
            <person name="Daum C."/>
            <person name="Ezra D."/>
            <person name="Gonzalez J."/>
            <person name="Henrissat B."/>
            <person name="Kuo A."/>
            <person name="Liang C."/>
            <person name="Lipzen A."/>
            <person name="Lutzoni F."/>
            <person name="Magnuson J."/>
            <person name="Mondo S."/>
            <person name="Nolan M."/>
            <person name="Ohm R."/>
            <person name="Pangilinan J."/>
            <person name="Park H.-J."/>
            <person name="Ramirez L."/>
            <person name="Alfaro M."/>
            <person name="Sun H."/>
            <person name="Tritt A."/>
            <person name="Yoshinaga Y."/>
            <person name="Zwiers L.-H."/>
            <person name="Turgeon B."/>
            <person name="Goodwin S."/>
            <person name="Spatafora J."/>
            <person name="Crous P."/>
            <person name="Grigoriev I."/>
        </authorList>
    </citation>
    <scope>NUCLEOTIDE SEQUENCE</scope>
    <source>
        <strain evidence="2">CBS 175.79</strain>
    </source>
</reference>
<feature type="region of interest" description="Disordered" evidence="1">
    <location>
        <begin position="140"/>
        <end position="208"/>
    </location>
</feature>
<dbReference type="AlphaFoldDB" id="A0A6A5XQ51"/>
<name>A0A6A5XQ51_9PLEO</name>
<dbReference type="EMBL" id="ML978069">
    <property type="protein sequence ID" value="KAF2015388.1"/>
    <property type="molecule type" value="Genomic_DNA"/>
</dbReference>
<protein>
    <submittedName>
        <fullName evidence="2">Uncharacterized protein</fullName>
    </submittedName>
</protein>
<dbReference type="Proteomes" id="UP000799778">
    <property type="component" value="Unassembled WGS sequence"/>
</dbReference>
<feature type="compositionally biased region" description="Low complexity" evidence="1">
    <location>
        <begin position="29"/>
        <end position="46"/>
    </location>
</feature>
<accession>A0A6A5XQ51</accession>
<organism evidence="2 3">
    <name type="scientific">Aaosphaeria arxii CBS 175.79</name>
    <dbReference type="NCBI Taxonomy" id="1450172"/>
    <lineage>
        <taxon>Eukaryota</taxon>
        <taxon>Fungi</taxon>
        <taxon>Dikarya</taxon>
        <taxon>Ascomycota</taxon>
        <taxon>Pezizomycotina</taxon>
        <taxon>Dothideomycetes</taxon>
        <taxon>Pleosporomycetidae</taxon>
        <taxon>Pleosporales</taxon>
        <taxon>Pleosporales incertae sedis</taxon>
        <taxon>Aaosphaeria</taxon>
    </lineage>
</organism>
<keyword evidence="3" id="KW-1185">Reference proteome</keyword>
<dbReference type="RefSeq" id="XP_033383727.1">
    <property type="nucleotide sequence ID" value="XM_033531909.1"/>
</dbReference>
<evidence type="ECO:0000256" key="1">
    <source>
        <dbReference type="SAM" id="MobiDB-lite"/>
    </source>
</evidence>